<evidence type="ECO:0000256" key="3">
    <source>
        <dbReference type="ARBA" id="ARBA00023002"/>
    </source>
</evidence>
<dbReference type="InterPro" id="IPR045313">
    <property type="entry name" value="CBR1-like"/>
</dbReference>
<keyword evidence="2" id="KW-0521">NADP</keyword>
<dbReference type="Pfam" id="PF00106">
    <property type="entry name" value="adh_short"/>
    <property type="match status" value="1"/>
</dbReference>
<dbReference type="EMBL" id="CP134145">
    <property type="protein sequence ID" value="WNC72184.1"/>
    <property type="molecule type" value="Genomic_DNA"/>
</dbReference>
<evidence type="ECO:0000313" key="6">
    <source>
        <dbReference type="Proteomes" id="UP001258994"/>
    </source>
</evidence>
<gene>
    <name evidence="5" type="ORF">RGQ13_18990</name>
</gene>
<dbReference type="PRINTS" id="PR00080">
    <property type="entry name" value="SDRFAMILY"/>
</dbReference>
<proteinExistence type="inferred from homology"/>
<comment type="similarity">
    <text evidence="1 4">Belongs to the short-chain dehydrogenases/reductases (SDR) family.</text>
</comment>
<dbReference type="CDD" id="cd05324">
    <property type="entry name" value="carb_red_PTCR-like_SDR_c"/>
    <property type="match status" value="1"/>
</dbReference>
<organism evidence="5 6">
    <name type="scientific">Thalassotalea psychrophila</name>
    <dbReference type="NCBI Taxonomy" id="3065647"/>
    <lineage>
        <taxon>Bacteria</taxon>
        <taxon>Pseudomonadati</taxon>
        <taxon>Pseudomonadota</taxon>
        <taxon>Gammaproteobacteria</taxon>
        <taxon>Alteromonadales</taxon>
        <taxon>Colwelliaceae</taxon>
        <taxon>Thalassotalea</taxon>
    </lineage>
</organism>
<evidence type="ECO:0000256" key="2">
    <source>
        <dbReference type="ARBA" id="ARBA00022857"/>
    </source>
</evidence>
<dbReference type="InterPro" id="IPR036291">
    <property type="entry name" value="NAD(P)-bd_dom_sf"/>
</dbReference>
<accession>A0ABY9TWU0</accession>
<name>A0ABY9TWU0_9GAMM</name>
<dbReference type="Proteomes" id="UP001258994">
    <property type="component" value="Chromosome"/>
</dbReference>
<protein>
    <submittedName>
        <fullName evidence="5">SDR family oxidoreductase</fullName>
    </submittedName>
</protein>
<dbReference type="PANTHER" id="PTHR43963:SF6">
    <property type="entry name" value="CHAIN DEHYDROGENASE FAMILY PROTEIN, PUTATIVE (AFU_ORTHOLOGUE AFUA_3G15350)-RELATED"/>
    <property type="match status" value="1"/>
</dbReference>
<dbReference type="InterPro" id="IPR002347">
    <property type="entry name" value="SDR_fam"/>
</dbReference>
<keyword evidence="6" id="KW-1185">Reference proteome</keyword>
<evidence type="ECO:0000256" key="1">
    <source>
        <dbReference type="ARBA" id="ARBA00006484"/>
    </source>
</evidence>
<dbReference type="RefSeq" id="WP_348391303.1">
    <property type="nucleotide sequence ID" value="NZ_CP134145.1"/>
</dbReference>
<evidence type="ECO:0000313" key="5">
    <source>
        <dbReference type="EMBL" id="WNC72184.1"/>
    </source>
</evidence>
<keyword evidence="3" id="KW-0560">Oxidoreductase</keyword>
<dbReference type="SUPFAM" id="SSF51735">
    <property type="entry name" value="NAD(P)-binding Rossmann-fold domains"/>
    <property type="match status" value="1"/>
</dbReference>
<dbReference type="Gene3D" id="3.40.50.720">
    <property type="entry name" value="NAD(P)-binding Rossmann-like Domain"/>
    <property type="match status" value="1"/>
</dbReference>
<dbReference type="PRINTS" id="PR00081">
    <property type="entry name" value="GDHRDH"/>
</dbReference>
<sequence length="240" mass="25909">MANSNTAVKVALVTGGNGGIGFAIAKQLAEQGIRVIITGRDVEKLKHAVNELKQQELNVEGVLLDVTSEQQCQNLIDDIDVNYGCLDILINNAGIAIDQWQSGLTIAKDVVEQTMTTNVYGPLSLMQAALPIMKRQKYGRIVNISSELASFNTMEMGMTLAYRMSKAALNSMTKILALELADYPNIKINAAAPGWVKTALGGEDAPLSPEQGADTPVWLATLDADGPNGGFFRERNPYPW</sequence>
<dbReference type="PANTHER" id="PTHR43963">
    <property type="entry name" value="CARBONYL REDUCTASE 1-RELATED"/>
    <property type="match status" value="1"/>
</dbReference>
<reference evidence="6" key="1">
    <citation type="submission" date="2023-09" db="EMBL/GenBank/DDBJ databases">
        <authorList>
            <person name="Li S."/>
            <person name="Li X."/>
            <person name="Zhang C."/>
            <person name="Zhao Z."/>
        </authorList>
    </citation>
    <scope>NUCLEOTIDE SEQUENCE [LARGE SCALE GENOMIC DNA]</scope>
    <source>
        <strain evidence="6">SQ149</strain>
    </source>
</reference>
<evidence type="ECO:0000256" key="4">
    <source>
        <dbReference type="RuleBase" id="RU000363"/>
    </source>
</evidence>